<feature type="region of interest" description="Disordered" evidence="1">
    <location>
        <begin position="1027"/>
        <end position="1113"/>
    </location>
</feature>
<feature type="compositionally biased region" description="Basic and acidic residues" evidence="1">
    <location>
        <begin position="726"/>
        <end position="735"/>
    </location>
</feature>
<dbReference type="InterPro" id="IPR027417">
    <property type="entry name" value="P-loop_NTPase"/>
</dbReference>
<feature type="compositionally biased region" description="Low complexity" evidence="1">
    <location>
        <begin position="1281"/>
        <end position="1307"/>
    </location>
</feature>
<feature type="compositionally biased region" description="Pro residues" evidence="1">
    <location>
        <begin position="1201"/>
        <end position="1215"/>
    </location>
</feature>
<dbReference type="HOGENOM" id="CLU_252513_0_0_1"/>
<reference evidence="2 3" key="1">
    <citation type="journal article" date="2011" name="PLoS Pathog.">
        <title>Endophytic Life Strategies Decoded by Genome and Transcriptome Analyses of the Mutualistic Root Symbiont Piriformospora indica.</title>
        <authorList>
            <person name="Zuccaro A."/>
            <person name="Lahrmann U."/>
            <person name="Guldener U."/>
            <person name="Langen G."/>
            <person name="Pfiffi S."/>
            <person name="Biedenkopf D."/>
            <person name="Wong P."/>
            <person name="Samans B."/>
            <person name="Grimm C."/>
            <person name="Basiewicz M."/>
            <person name="Murat C."/>
            <person name="Martin F."/>
            <person name="Kogel K.H."/>
        </authorList>
    </citation>
    <scope>NUCLEOTIDE SEQUENCE [LARGE SCALE GENOMIC DNA]</scope>
    <source>
        <strain evidence="2 3">DSM 11827</strain>
    </source>
</reference>
<evidence type="ECO:0008006" key="4">
    <source>
        <dbReference type="Google" id="ProtNLM"/>
    </source>
</evidence>
<dbReference type="OrthoDB" id="4760524at2759"/>
<dbReference type="STRING" id="1109443.G4TDB3"/>
<evidence type="ECO:0000313" key="3">
    <source>
        <dbReference type="Proteomes" id="UP000007148"/>
    </source>
</evidence>
<dbReference type="Gene3D" id="3.40.50.300">
    <property type="entry name" value="P-loop containing nucleotide triphosphate hydrolases"/>
    <property type="match status" value="1"/>
</dbReference>
<organism evidence="2 3">
    <name type="scientific">Serendipita indica (strain DSM 11827)</name>
    <name type="common">Root endophyte fungus</name>
    <name type="synonym">Piriformospora indica</name>
    <dbReference type="NCBI Taxonomy" id="1109443"/>
    <lineage>
        <taxon>Eukaryota</taxon>
        <taxon>Fungi</taxon>
        <taxon>Dikarya</taxon>
        <taxon>Basidiomycota</taxon>
        <taxon>Agaricomycotina</taxon>
        <taxon>Agaricomycetes</taxon>
        <taxon>Sebacinales</taxon>
        <taxon>Serendipitaceae</taxon>
        <taxon>Serendipita</taxon>
    </lineage>
</organism>
<feature type="region of interest" description="Disordered" evidence="1">
    <location>
        <begin position="1135"/>
        <end position="1307"/>
    </location>
</feature>
<feature type="compositionally biased region" description="Basic and acidic residues" evidence="1">
    <location>
        <begin position="1027"/>
        <end position="1048"/>
    </location>
</feature>
<sequence>MNIGLPHVTSSSLSREQEYYGVLQSLITSTKLLREATQASTLPVSSLSLLEVAIDQLEKLKTLKVNKDIGEELAEKIVHHVSTIHHELSRQTGVEGISDDQEMQVLFQDAISRYTNAISLAQDGLTKLTHRGLFVKSILRSRDRRELQNLTLMIDGEFKNLMAAIGKSQPTRERRRSLHFESGFSSEWLIHTRDEFSEWTCFNANQSPSPTSYRQLTSLTGSPLAVRPSSPSPSQFTLPFGNQPFLGQATPLLHCWPGTRIPILDEIDQWATSIASSSKQSSNSLIYWLADVSGSGKSTIALQLADEWLERGLLGGYFDCATVLSAQRQPPKQSSSFQESAERTDKEESSYAAPCGEMTNAICEAWAEQLAASYSELTTTILRAISSLHRTAPNSPSRTFAAQFQSLILTPLKHLQRSKYDLSPQAKVVFVLDHMEAIPSGNGERREVLRALKSINAASGVKILIISPLPTSDEDHDILSELLQSSYPSGGQPTGAGGNIVQGSINIHSASNMADILLYLTAQFHLHSAQLHASKRFRSALIEPTIRMLTKKADGLILWSKLAFEMVLLTDNPTKMLLNLVEEDALGDINGLYLELVLRAQMSLDVINKRGGDYPKNAIARILAAVGYSFDILSVGAIARLTGFELEHTLTVIKLLKIVMDIATPEPRAGRGLMAHDMRSSSRTQLTSGATSSMSLPKSSKRSRSKARESSFSPARSKSAHSNARRRSDATRVRGQDLTVETTLLIPSSPKNGIVFPSDSPSTVLNADIPDGDTKSAQSSALVKTKHPTFLDWIRLPHPPTLLSSLTGKSTEEEDDIRFVVAPSKQGAHEMLARACFDIIRSDGEKLDINADNLPPNKPERRRVAIEATQAVPDDLLYACRRWPRHCAQLLRSIDPDAGSNIFMSIAATGGERWSPLREDILDFFSHKLLWWVDVCSSKGWISEALVGVTELKRALQGVPPEDQINESVEALIQWCEESLRLFAFAERNASWSDQVERDAELSLIWQHYAEELMARAKMPEARFANKAETVDSSHSSREVASNDDHLDLLPPPPISELERLTRRRASSRVSSAGSHVASAKAASISTKQSASSEQEPDQRLRRVGSSLVAEEHPETIRANADVVTPPDLIVVEEPQLVSPVADDTAPMSASPREDSSNLVALPRNPMSQVEATRQETPETAQDRSNIQTPQPIKQSEKVTPLPPTRRIPSPPAGQPPRAVEPGGPAVPLPVQHLMKTQEAKTLEASNESNELPATALPSAPSAGVPQHPLSVPNPNREENTSVPTSSTPGVSSNAQRKSAAAQASRLHTTATVGGGVTWAGSALFPSLSMFQNTANWQSVSPTPQSQPRQSKTRDPARQSTPSPVSTPPTNSIIPEEPKSTQAPVAKSKEGAQTLSQKESKTAGPMDSAAEFANFLATVDFDKDSPNLQL</sequence>
<dbReference type="EMBL" id="CAFZ01000052">
    <property type="protein sequence ID" value="CCA69306.1"/>
    <property type="molecule type" value="Genomic_DNA"/>
</dbReference>
<dbReference type="Proteomes" id="UP000007148">
    <property type="component" value="Unassembled WGS sequence"/>
</dbReference>
<feature type="compositionally biased region" description="Polar residues" evidence="1">
    <location>
        <begin position="1085"/>
        <end position="1094"/>
    </location>
</feature>
<protein>
    <recommendedName>
        <fullName evidence="4">Orc1-like AAA ATPase domain-containing protein</fullName>
    </recommendedName>
</protein>
<feature type="compositionally biased region" description="Low complexity" evidence="1">
    <location>
        <begin position="1360"/>
        <end position="1372"/>
    </location>
</feature>
<dbReference type="InParanoid" id="G4TDB3"/>
<dbReference type="CDD" id="cd21037">
    <property type="entry name" value="MLKL_NTD"/>
    <property type="match status" value="1"/>
</dbReference>
<name>G4TDB3_SERID</name>
<feature type="compositionally biased region" description="Low complexity" evidence="1">
    <location>
        <begin position="1068"/>
        <end position="1084"/>
    </location>
</feature>
<feature type="compositionally biased region" description="Polar residues" evidence="1">
    <location>
        <begin position="1178"/>
        <end position="1194"/>
    </location>
</feature>
<proteinExistence type="predicted"/>
<dbReference type="InterPro" id="IPR059179">
    <property type="entry name" value="MLKL-like_MCAfunc"/>
</dbReference>
<feature type="compositionally biased region" description="Polar residues" evidence="1">
    <location>
        <begin position="1336"/>
        <end position="1350"/>
    </location>
</feature>
<keyword evidence="3" id="KW-1185">Reference proteome</keyword>
<feature type="region of interest" description="Disordered" evidence="1">
    <location>
        <begin position="331"/>
        <end position="351"/>
    </location>
</feature>
<feature type="region of interest" description="Disordered" evidence="1">
    <location>
        <begin position="1336"/>
        <end position="1406"/>
    </location>
</feature>
<feature type="compositionally biased region" description="Basic and acidic residues" evidence="1">
    <location>
        <begin position="340"/>
        <end position="349"/>
    </location>
</feature>
<evidence type="ECO:0000313" key="2">
    <source>
        <dbReference type="EMBL" id="CCA69306.1"/>
    </source>
</evidence>
<feature type="compositionally biased region" description="Low complexity" evidence="1">
    <location>
        <begin position="1252"/>
        <end position="1263"/>
    </location>
</feature>
<feature type="compositionally biased region" description="Polar residues" evidence="1">
    <location>
        <begin position="681"/>
        <end position="691"/>
    </location>
</feature>
<feature type="region of interest" description="Disordered" evidence="1">
    <location>
        <begin position="669"/>
        <end position="736"/>
    </location>
</feature>
<gene>
    <name evidence="2" type="ORF">PIIN_03205</name>
</gene>
<evidence type="ECO:0000256" key="1">
    <source>
        <dbReference type="SAM" id="MobiDB-lite"/>
    </source>
</evidence>
<accession>G4TDB3</accession>